<organism evidence="1 2">
    <name type="scientific">Pristionchus pacificus</name>
    <name type="common">Parasitic nematode worm</name>
    <dbReference type="NCBI Taxonomy" id="54126"/>
    <lineage>
        <taxon>Eukaryota</taxon>
        <taxon>Metazoa</taxon>
        <taxon>Ecdysozoa</taxon>
        <taxon>Nematoda</taxon>
        <taxon>Chromadorea</taxon>
        <taxon>Rhabditida</taxon>
        <taxon>Rhabditina</taxon>
        <taxon>Diplogasteromorpha</taxon>
        <taxon>Diplogasteroidea</taxon>
        <taxon>Neodiplogasteridae</taxon>
        <taxon>Pristionchus</taxon>
    </lineage>
</organism>
<dbReference type="Proteomes" id="UP000005239">
    <property type="component" value="Unassembled WGS sequence"/>
</dbReference>
<accession>A0A2A6CUA1</accession>
<dbReference type="AlphaFoldDB" id="A0A2A6CUA1"/>
<keyword evidence="2" id="KW-1185">Reference proteome</keyword>
<gene>
    <name evidence="1" type="primary">WBGene00278092</name>
</gene>
<evidence type="ECO:0000313" key="1">
    <source>
        <dbReference type="EnsemblMetazoa" id="PPA39723.1"/>
    </source>
</evidence>
<evidence type="ECO:0000313" key="2">
    <source>
        <dbReference type="Proteomes" id="UP000005239"/>
    </source>
</evidence>
<name>A0A2A6CUA1_PRIPA</name>
<reference evidence="2" key="1">
    <citation type="journal article" date="2008" name="Nat. Genet.">
        <title>The Pristionchus pacificus genome provides a unique perspective on nematode lifestyle and parasitism.</title>
        <authorList>
            <person name="Dieterich C."/>
            <person name="Clifton S.W."/>
            <person name="Schuster L.N."/>
            <person name="Chinwalla A."/>
            <person name="Delehaunty K."/>
            <person name="Dinkelacker I."/>
            <person name="Fulton L."/>
            <person name="Fulton R."/>
            <person name="Godfrey J."/>
            <person name="Minx P."/>
            <person name="Mitreva M."/>
            <person name="Roeseler W."/>
            <person name="Tian H."/>
            <person name="Witte H."/>
            <person name="Yang S.P."/>
            <person name="Wilson R.K."/>
            <person name="Sommer R.J."/>
        </authorList>
    </citation>
    <scope>NUCLEOTIDE SEQUENCE [LARGE SCALE GENOMIC DNA]</scope>
    <source>
        <strain evidence="2">PS312</strain>
    </source>
</reference>
<protein>
    <submittedName>
        <fullName evidence="1">Uncharacterized protein</fullName>
    </submittedName>
</protein>
<dbReference type="EnsemblMetazoa" id="PPA39723.1">
    <property type="protein sequence ID" value="PPA39723.1"/>
    <property type="gene ID" value="WBGene00278092"/>
</dbReference>
<sequence length="83" mass="9733">MMAQQDTNLKKNINSREKNTISVTLGLILRFQNSTEQSLSYIRKNNVKMCDIYLLFDGQVHIFPRKPPKSTRNMRKNKSAFLE</sequence>
<proteinExistence type="predicted"/>
<reference evidence="1" key="2">
    <citation type="submission" date="2022-06" db="UniProtKB">
        <authorList>
            <consortium name="EnsemblMetazoa"/>
        </authorList>
    </citation>
    <scope>IDENTIFICATION</scope>
    <source>
        <strain evidence="1">PS312</strain>
    </source>
</reference>
<accession>A0A8R1YYV1</accession>